<dbReference type="InterPro" id="IPR005123">
    <property type="entry name" value="Oxoglu/Fe-dep_dioxygenase_dom"/>
</dbReference>
<sequence length="346" mass="38311">MESSSAAKFGQCDNPEIIDLPIIDITELDYKTGKKVLDAFVTYGFLYLSTGSTPFTSSLLQRTFNVSASLFALPSDTKRNFWIESATNRGYTGERNEILDPAHQSAGDLKEAWNFGEFNVNGRLQQGLPAEVAERGAERELKEFEDACRATCERVLELLALALEVEDKSWFSKRHGRPSGSIVRLLRYPAQKQSDEKADVGAGAHSDYGSLTLLFQRQGQRGLEVRDNEGAWKGVEVVPKGCSGDVPPIVVNIGDLLSYWTNGLLKSTVHRVILPKSAEEDRYSIVYFCHPKDDEGLVAVPSHVVRDRGDMNEDETVGYGGGSQGKALTAKEHLMRRLEATYGTRK</sequence>
<keyword evidence="2" id="KW-0479">Metal-binding</keyword>
<organism evidence="4 5">
    <name type="scientific">Cyphellophora europaea (strain CBS 101466)</name>
    <name type="common">Phialophora europaea</name>
    <dbReference type="NCBI Taxonomy" id="1220924"/>
    <lineage>
        <taxon>Eukaryota</taxon>
        <taxon>Fungi</taxon>
        <taxon>Dikarya</taxon>
        <taxon>Ascomycota</taxon>
        <taxon>Pezizomycotina</taxon>
        <taxon>Eurotiomycetes</taxon>
        <taxon>Chaetothyriomycetidae</taxon>
        <taxon>Chaetothyriales</taxon>
        <taxon>Cyphellophoraceae</taxon>
        <taxon>Cyphellophora</taxon>
    </lineage>
</organism>
<dbReference type="Proteomes" id="UP000030752">
    <property type="component" value="Unassembled WGS sequence"/>
</dbReference>
<dbReference type="PROSITE" id="PS51471">
    <property type="entry name" value="FE2OG_OXY"/>
    <property type="match status" value="1"/>
</dbReference>
<dbReference type="EMBL" id="KB822713">
    <property type="protein sequence ID" value="ETN45099.1"/>
    <property type="molecule type" value="Genomic_DNA"/>
</dbReference>
<dbReference type="OrthoDB" id="288590at2759"/>
<dbReference type="RefSeq" id="XP_008712869.1">
    <property type="nucleotide sequence ID" value="XM_008714647.1"/>
</dbReference>
<dbReference type="Gene3D" id="2.60.120.330">
    <property type="entry name" value="B-lactam Antibiotic, Isopenicillin N Synthase, Chain"/>
    <property type="match status" value="1"/>
</dbReference>
<dbReference type="Pfam" id="PF03171">
    <property type="entry name" value="2OG-FeII_Oxy"/>
    <property type="match status" value="1"/>
</dbReference>
<dbReference type="STRING" id="1220924.W2SB00"/>
<dbReference type="GeneID" id="19977314"/>
<evidence type="ECO:0000313" key="5">
    <source>
        <dbReference type="Proteomes" id="UP000030752"/>
    </source>
</evidence>
<dbReference type="eggNOG" id="KOG0143">
    <property type="taxonomic scope" value="Eukaryota"/>
</dbReference>
<dbReference type="SUPFAM" id="SSF51197">
    <property type="entry name" value="Clavaminate synthase-like"/>
    <property type="match status" value="1"/>
</dbReference>
<reference evidence="4 5" key="1">
    <citation type="submission" date="2013-03" db="EMBL/GenBank/DDBJ databases">
        <title>The Genome Sequence of Phialophora europaea CBS 101466.</title>
        <authorList>
            <consortium name="The Broad Institute Genomics Platform"/>
            <person name="Cuomo C."/>
            <person name="de Hoog S."/>
            <person name="Gorbushina A."/>
            <person name="Walker B."/>
            <person name="Young S.K."/>
            <person name="Zeng Q."/>
            <person name="Gargeya S."/>
            <person name="Fitzgerald M."/>
            <person name="Haas B."/>
            <person name="Abouelleil A."/>
            <person name="Allen A.W."/>
            <person name="Alvarado L."/>
            <person name="Arachchi H.M."/>
            <person name="Berlin A.M."/>
            <person name="Chapman S.B."/>
            <person name="Gainer-Dewar J."/>
            <person name="Goldberg J."/>
            <person name="Griggs A."/>
            <person name="Gujja S."/>
            <person name="Hansen M."/>
            <person name="Howarth C."/>
            <person name="Imamovic A."/>
            <person name="Ireland A."/>
            <person name="Larimer J."/>
            <person name="McCowan C."/>
            <person name="Murphy C."/>
            <person name="Pearson M."/>
            <person name="Poon T.W."/>
            <person name="Priest M."/>
            <person name="Roberts A."/>
            <person name="Saif S."/>
            <person name="Shea T."/>
            <person name="Sisk P."/>
            <person name="Sykes S."/>
            <person name="Wortman J."/>
            <person name="Nusbaum C."/>
            <person name="Birren B."/>
        </authorList>
    </citation>
    <scope>NUCLEOTIDE SEQUENCE [LARGE SCALE GENOMIC DNA]</scope>
    <source>
        <strain evidence="4 5">CBS 101466</strain>
    </source>
</reference>
<dbReference type="InterPro" id="IPR026992">
    <property type="entry name" value="DIOX_N"/>
</dbReference>
<dbReference type="AlphaFoldDB" id="W2SB00"/>
<proteinExistence type="inferred from homology"/>
<accession>W2SB00</accession>
<dbReference type="InterPro" id="IPR027443">
    <property type="entry name" value="IPNS-like_sf"/>
</dbReference>
<protein>
    <recommendedName>
        <fullName evidence="3">Fe2OG dioxygenase domain-containing protein</fullName>
    </recommendedName>
</protein>
<dbReference type="InterPro" id="IPR050231">
    <property type="entry name" value="Iron_ascorbate_oxido_reductase"/>
</dbReference>
<keyword evidence="5" id="KW-1185">Reference proteome</keyword>
<dbReference type="GO" id="GO:0016491">
    <property type="term" value="F:oxidoreductase activity"/>
    <property type="evidence" value="ECO:0007669"/>
    <property type="project" value="UniProtKB-KW"/>
</dbReference>
<dbReference type="InterPro" id="IPR044861">
    <property type="entry name" value="IPNS-like_FE2OG_OXY"/>
</dbReference>
<dbReference type="GO" id="GO:0044283">
    <property type="term" value="P:small molecule biosynthetic process"/>
    <property type="evidence" value="ECO:0007669"/>
    <property type="project" value="UniProtKB-ARBA"/>
</dbReference>
<evidence type="ECO:0000313" key="4">
    <source>
        <dbReference type="EMBL" id="ETN45099.1"/>
    </source>
</evidence>
<evidence type="ECO:0000256" key="1">
    <source>
        <dbReference type="ARBA" id="ARBA00008056"/>
    </source>
</evidence>
<keyword evidence="2" id="KW-0560">Oxidoreductase</keyword>
<dbReference type="PANTHER" id="PTHR47990">
    <property type="entry name" value="2-OXOGLUTARATE (2OG) AND FE(II)-DEPENDENT OXYGENASE SUPERFAMILY PROTEIN-RELATED"/>
    <property type="match status" value="1"/>
</dbReference>
<name>W2SB00_CYPE1</name>
<evidence type="ECO:0000256" key="2">
    <source>
        <dbReference type="RuleBase" id="RU003682"/>
    </source>
</evidence>
<keyword evidence="2" id="KW-0408">Iron</keyword>
<dbReference type="Pfam" id="PF14226">
    <property type="entry name" value="DIOX_N"/>
    <property type="match status" value="1"/>
</dbReference>
<comment type="similarity">
    <text evidence="1 2">Belongs to the iron/ascorbate-dependent oxidoreductase family.</text>
</comment>
<dbReference type="VEuPathDB" id="FungiDB:HMPREF1541_09975"/>
<evidence type="ECO:0000259" key="3">
    <source>
        <dbReference type="PROSITE" id="PS51471"/>
    </source>
</evidence>
<gene>
    <name evidence="4" type="ORF">HMPREF1541_09975</name>
</gene>
<feature type="domain" description="Fe2OG dioxygenase" evidence="3">
    <location>
        <begin position="178"/>
        <end position="291"/>
    </location>
</feature>
<dbReference type="HOGENOM" id="CLU_010119_6_2_1"/>
<dbReference type="InParanoid" id="W2SB00"/>
<dbReference type="GO" id="GO:0046872">
    <property type="term" value="F:metal ion binding"/>
    <property type="evidence" value="ECO:0007669"/>
    <property type="project" value="UniProtKB-KW"/>
</dbReference>